<evidence type="ECO:0000259" key="9">
    <source>
        <dbReference type="Pfam" id="PF01571"/>
    </source>
</evidence>
<comment type="similarity">
    <text evidence="1 7">Belongs to the GcvT family.</text>
</comment>
<dbReference type="AlphaFoldDB" id="A0A4S8PNM2"/>
<dbReference type="InterPro" id="IPR006223">
    <property type="entry name" value="GcvT"/>
</dbReference>
<dbReference type="EC" id="2.1.2.10" evidence="2 7"/>
<comment type="function">
    <text evidence="7">The glycine cleavage system catalyzes the degradation of glycine.</text>
</comment>
<protein>
    <recommendedName>
        <fullName evidence="2 7">Aminomethyltransferase</fullName>
        <ecNumber evidence="2 7">2.1.2.10</ecNumber>
    </recommendedName>
    <alternativeName>
        <fullName evidence="5 7">Glycine cleavage system T protein</fullName>
    </alternativeName>
</protein>
<evidence type="ECO:0000256" key="1">
    <source>
        <dbReference type="ARBA" id="ARBA00008609"/>
    </source>
</evidence>
<dbReference type="InterPro" id="IPR029043">
    <property type="entry name" value="GcvT/YgfZ_C"/>
</dbReference>
<organism evidence="11 12">
    <name type="scientific">Glycomyces paridis</name>
    <dbReference type="NCBI Taxonomy" id="2126555"/>
    <lineage>
        <taxon>Bacteria</taxon>
        <taxon>Bacillati</taxon>
        <taxon>Actinomycetota</taxon>
        <taxon>Actinomycetes</taxon>
        <taxon>Glycomycetales</taxon>
        <taxon>Glycomycetaceae</taxon>
        <taxon>Glycomyces</taxon>
    </lineage>
</organism>
<dbReference type="GO" id="GO:0004047">
    <property type="term" value="F:aminomethyltransferase activity"/>
    <property type="evidence" value="ECO:0007669"/>
    <property type="project" value="UniProtKB-UniRule"/>
</dbReference>
<evidence type="ECO:0000313" key="12">
    <source>
        <dbReference type="Proteomes" id="UP000305792"/>
    </source>
</evidence>
<dbReference type="GO" id="GO:0008168">
    <property type="term" value="F:methyltransferase activity"/>
    <property type="evidence" value="ECO:0007669"/>
    <property type="project" value="UniProtKB-KW"/>
</dbReference>
<dbReference type="PANTHER" id="PTHR43757:SF2">
    <property type="entry name" value="AMINOMETHYLTRANSFERASE, MITOCHONDRIAL"/>
    <property type="match status" value="1"/>
</dbReference>
<dbReference type="InterPro" id="IPR028896">
    <property type="entry name" value="GcvT/YgfZ/DmdA"/>
</dbReference>
<feature type="domain" description="Aminomethyltransferase C-terminal" evidence="10">
    <location>
        <begin position="285"/>
        <end position="361"/>
    </location>
</feature>
<evidence type="ECO:0000256" key="5">
    <source>
        <dbReference type="ARBA" id="ARBA00031395"/>
    </source>
</evidence>
<dbReference type="GO" id="GO:0005829">
    <property type="term" value="C:cytosol"/>
    <property type="evidence" value="ECO:0007669"/>
    <property type="project" value="TreeGrafter"/>
</dbReference>
<dbReference type="HAMAP" id="MF_00259">
    <property type="entry name" value="GcvT"/>
    <property type="match status" value="1"/>
</dbReference>
<dbReference type="Pfam" id="PF08669">
    <property type="entry name" value="GCV_T_C"/>
    <property type="match status" value="1"/>
</dbReference>
<dbReference type="Gene3D" id="3.30.1360.120">
    <property type="entry name" value="Probable tRNA modification gtpase trme, domain 1"/>
    <property type="match status" value="1"/>
</dbReference>
<evidence type="ECO:0000313" key="11">
    <source>
        <dbReference type="EMBL" id="THV31302.1"/>
    </source>
</evidence>
<sequence length="366" mass="39178">MSDASEFTPPLLTSPLHHRHTALGAKFAEFAGWDMPIQYGSGVLAEHQAVRTGVGVFDVSHLGKAWVTGPGAAAFVNRCLANDLDRIGEGGAQYTLCLEESGGVVDDLIAYRFSDERVFLIPNAANTAEVVRRLAAAAPEGVEVRDAHRDYAVLAVQGHGSVRVLEALGLPAGHEYMTFTEHERDETDVIVCRSGYTGETGFELVVPVEAAGELWDAITAEGAVPCGLGARDTLRLEMGYPLHGQDLGPDITPVQARLNWAIGWDKPEFWGKAALEAERAAGPKRRLWGLEAVGKGVPRAHMTVFHGESAVGETTSGTHAPTLKKGVALALLDAAYKPGAELELDVRGRRLPVRVVKPPFTKATPK</sequence>
<dbReference type="Gene3D" id="4.10.1250.10">
    <property type="entry name" value="Aminomethyltransferase fragment"/>
    <property type="match status" value="1"/>
</dbReference>
<accession>A0A4S8PNM2</accession>
<evidence type="ECO:0000256" key="3">
    <source>
        <dbReference type="ARBA" id="ARBA00022576"/>
    </source>
</evidence>
<comment type="subunit">
    <text evidence="7">The glycine cleavage system is composed of four proteins: P, T, L and H.</text>
</comment>
<evidence type="ECO:0000256" key="8">
    <source>
        <dbReference type="PIRSR" id="PIRSR006487-1"/>
    </source>
</evidence>
<name>A0A4S8PNM2_9ACTN</name>
<dbReference type="GO" id="GO:0032259">
    <property type="term" value="P:methylation"/>
    <property type="evidence" value="ECO:0007669"/>
    <property type="project" value="UniProtKB-KW"/>
</dbReference>
<dbReference type="InterPro" id="IPR027266">
    <property type="entry name" value="TrmE/GcvT-like"/>
</dbReference>
<dbReference type="SUPFAM" id="SSF103025">
    <property type="entry name" value="Folate-binding domain"/>
    <property type="match status" value="1"/>
</dbReference>
<evidence type="ECO:0000259" key="10">
    <source>
        <dbReference type="Pfam" id="PF08669"/>
    </source>
</evidence>
<dbReference type="InterPro" id="IPR022903">
    <property type="entry name" value="GcvT_bac"/>
</dbReference>
<keyword evidence="11" id="KW-0489">Methyltransferase</keyword>
<feature type="domain" description="GCVT N-terminal" evidence="9">
    <location>
        <begin position="16"/>
        <end position="266"/>
    </location>
</feature>
<dbReference type="Proteomes" id="UP000305792">
    <property type="component" value="Unassembled WGS sequence"/>
</dbReference>
<dbReference type="GO" id="GO:0005960">
    <property type="term" value="C:glycine cleavage complex"/>
    <property type="evidence" value="ECO:0007669"/>
    <property type="project" value="InterPro"/>
</dbReference>
<dbReference type="RefSeq" id="WP_136528175.1">
    <property type="nucleotide sequence ID" value="NZ_STGX01000002.1"/>
</dbReference>
<comment type="caution">
    <text evidence="11">The sequence shown here is derived from an EMBL/GenBank/DDBJ whole genome shotgun (WGS) entry which is preliminary data.</text>
</comment>
<dbReference type="InterPro" id="IPR013977">
    <property type="entry name" value="GcvT_C"/>
</dbReference>
<dbReference type="NCBIfam" id="TIGR00528">
    <property type="entry name" value="gcvT"/>
    <property type="match status" value="1"/>
</dbReference>
<reference evidence="11 12" key="1">
    <citation type="journal article" date="2018" name="Int. J. Syst. Evol. Microbiol.">
        <title>Glycomyces paridis sp. nov., isolated from the medicinal plant Paris polyphylla.</title>
        <authorList>
            <person name="Fang X.M."/>
            <person name="Bai J.L."/>
            <person name="Su J."/>
            <person name="Zhao L.L."/>
            <person name="Liu H.Y."/>
            <person name="Ma B.P."/>
            <person name="Zhang Y.Q."/>
            <person name="Yu L.Y."/>
        </authorList>
    </citation>
    <scope>NUCLEOTIDE SEQUENCE [LARGE SCALE GENOMIC DNA]</scope>
    <source>
        <strain evidence="11 12">CPCC 204357</strain>
    </source>
</reference>
<feature type="binding site" evidence="8">
    <location>
        <position position="203"/>
    </location>
    <ligand>
        <name>substrate</name>
    </ligand>
</feature>
<comment type="catalytic activity">
    <reaction evidence="6 7">
        <text>N(6)-[(R)-S(8)-aminomethyldihydrolipoyl]-L-lysyl-[protein] + (6S)-5,6,7,8-tetrahydrofolate = N(6)-[(R)-dihydrolipoyl]-L-lysyl-[protein] + (6R)-5,10-methylene-5,6,7,8-tetrahydrofolate + NH4(+)</text>
        <dbReference type="Rhea" id="RHEA:16945"/>
        <dbReference type="Rhea" id="RHEA-COMP:10475"/>
        <dbReference type="Rhea" id="RHEA-COMP:10492"/>
        <dbReference type="ChEBI" id="CHEBI:15636"/>
        <dbReference type="ChEBI" id="CHEBI:28938"/>
        <dbReference type="ChEBI" id="CHEBI:57453"/>
        <dbReference type="ChEBI" id="CHEBI:83100"/>
        <dbReference type="ChEBI" id="CHEBI:83143"/>
        <dbReference type="EC" id="2.1.2.10"/>
    </reaction>
</comment>
<evidence type="ECO:0000256" key="6">
    <source>
        <dbReference type="ARBA" id="ARBA00047665"/>
    </source>
</evidence>
<dbReference type="Gene3D" id="2.40.30.110">
    <property type="entry name" value="Aminomethyltransferase beta-barrel domains"/>
    <property type="match status" value="1"/>
</dbReference>
<evidence type="ECO:0000256" key="2">
    <source>
        <dbReference type="ARBA" id="ARBA00012616"/>
    </source>
</evidence>
<keyword evidence="4 7" id="KW-0808">Transferase</keyword>
<dbReference type="GO" id="GO:0019464">
    <property type="term" value="P:glycine decarboxylation via glycine cleavage system"/>
    <property type="evidence" value="ECO:0007669"/>
    <property type="project" value="UniProtKB-UniRule"/>
</dbReference>
<evidence type="ECO:0000256" key="7">
    <source>
        <dbReference type="HAMAP-Rule" id="MF_00259"/>
    </source>
</evidence>
<keyword evidence="3 7" id="KW-0032">Aminotransferase</keyword>
<dbReference type="InterPro" id="IPR006222">
    <property type="entry name" value="GCVT_N"/>
</dbReference>
<dbReference type="Pfam" id="PF01571">
    <property type="entry name" value="GCV_T"/>
    <property type="match status" value="1"/>
</dbReference>
<keyword evidence="12" id="KW-1185">Reference proteome</keyword>
<dbReference type="PANTHER" id="PTHR43757">
    <property type="entry name" value="AMINOMETHYLTRANSFERASE"/>
    <property type="match status" value="1"/>
</dbReference>
<dbReference type="OrthoDB" id="9774591at2"/>
<dbReference type="PIRSF" id="PIRSF006487">
    <property type="entry name" value="GcvT"/>
    <property type="match status" value="1"/>
</dbReference>
<gene>
    <name evidence="7 11" type="primary">gcvT</name>
    <name evidence="11" type="ORF">E9998_02720</name>
</gene>
<dbReference type="FunFam" id="2.40.30.110:FF:000003">
    <property type="entry name" value="Aminomethyltransferase"/>
    <property type="match status" value="1"/>
</dbReference>
<dbReference type="NCBIfam" id="NF001567">
    <property type="entry name" value="PRK00389.1"/>
    <property type="match status" value="1"/>
</dbReference>
<proteinExistence type="inferred from homology"/>
<evidence type="ECO:0000256" key="4">
    <source>
        <dbReference type="ARBA" id="ARBA00022679"/>
    </source>
</evidence>
<dbReference type="GO" id="GO:0008483">
    <property type="term" value="F:transaminase activity"/>
    <property type="evidence" value="ECO:0007669"/>
    <property type="project" value="UniProtKB-KW"/>
</dbReference>
<dbReference type="Gene3D" id="3.30.70.1400">
    <property type="entry name" value="Aminomethyltransferase beta-barrel domains"/>
    <property type="match status" value="1"/>
</dbReference>
<dbReference type="EMBL" id="STGX01000002">
    <property type="protein sequence ID" value="THV31302.1"/>
    <property type="molecule type" value="Genomic_DNA"/>
</dbReference>
<dbReference type="SUPFAM" id="SSF101790">
    <property type="entry name" value="Aminomethyltransferase beta-barrel domain"/>
    <property type="match status" value="1"/>
</dbReference>